<dbReference type="HOGENOM" id="CLU_2258743_0_0_4"/>
<gene>
    <name evidence="2" type="ordered locus">CV_3492</name>
</gene>
<accession>Q7NSD4</accession>
<sequence>MKKLLWVAVFLAMTAAAAAHAAAICNGKWALVTTYACDGSPMYGEAKCVLVGRDKNQDGKWDEGDEFKVRFEDEPWADITYQKACTGDNAHLCAKPEKAQCIN</sequence>
<dbReference type="KEGG" id="cvi:CV_3492"/>
<dbReference type="EMBL" id="AE016825">
    <property type="protein sequence ID" value="AAQ61153.1"/>
    <property type="molecule type" value="Genomic_DNA"/>
</dbReference>
<keyword evidence="3" id="KW-1185">Reference proteome</keyword>
<evidence type="ECO:0000256" key="1">
    <source>
        <dbReference type="SAM" id="SignalP"/>
    </source>
</evidence>
<reference evidence="2 3" key="1">
    <citation type="journal article" date="2003" name="Proc. Natl. Acad. Sci. U.S.A.">
        <title>The complete genome sequence of Chromobacterium violaceum reveals remarkable and exploitable bacterial adaptability.</title>
        <authorList>
            <person name="Vasconcelos A.T.R."/>
            <person name="de Almeida D.F."/>
            <person name="Almeida F.C."/>
            <person name="de Almeida L.G.P."/>
            <person name="de Almeida R."/>
            <person name="Goncalves J.A.A."/>
            <person name="Andrade E.M."/>
            <person name="Antonio R.V."/>
            <person name="Araripe J."/>
            <person name="de Araujo M.F.F."/>
            <person name="Filho S.A."/>
            <person name="Azevedo V."/>
            <person name="Batista A.J."/>
            <person name="Bataus L.A.M."/>
            <person name="Batista J.S."/>
            <person name="Belo A."/>
            <person name="vander Berg C."/>
            <person name="Blamey J."/>
            <person name="Bogo M."/>
            <person name="Bonato S."/>
            <person name="Bordignon J."/>
            <person name="Brito C.A."/>
            <person name="Brocchi M."/>
            <person name="Burity H.A."/>
            <person name="Camargo A.A."/>
            <person name="Cardoso D.D.P."/>
            <person name="Carneiro N.P."/>
            <person name="Carraro D.M."/>
            <person name="Carvalho C.M.B."/>
            <person name="Cascardo J.C.M."/>
            <person name="Cavada B.S."/>
            <person name="Chueire L.M.O."/>
            <person name="Pasa T.B.C."/>
            <person name="Duran N."/>
            <person name="Fagundes N."/>
            <person name="Falcao C.L."/>
            <person name="Fantinatti F."/>
            <person name="Farias I.P."/>
            <person name="Felipe M.S.S."/>
            <person name="Ferrari L.P."/>
            <person name="Ferro J.A."/>
            <person name="Ferro M.I.T."/>
            <person name="Franco G.R."/>
            <person name="Freitas N.S.A."/>
            <person name="Furlan L.R."/>
            <person name="Gazzinelli R.T."/>
            <person name="Gomes E.A."/>
            <person name="Goncalves P.R."/>
            <person name="Grangeiro T.B."/>
            <person name="Grattapaglia D."/>
            <person name="Grisard E.C."/>
            <person name="Guimaraes C.T."/>
            <person name="Hanna E.S."/>
            <person name="Hungria M."/>
            <person name="Jardim S.N."/>
            <person name="Laurino J."/>
            <person name="Leoi L.C.T."/>
            <person name="Fassarella L."/>
            <person name="Lima A."/>
            <person name="Loureiro M.F."/>
            <person name="Lyra M.C.P."/>
            <person name="Macedo M."/>
            <person name="Madeira H.M.F."/>
            <person name="Manfio G.P."/>
            <person name="Maranhao A.Q."/>
            <person name="Martins W.S."/>
            <person name="di Mauro S.M.Z."/>
            <person name="de Medeiros S.R.B."/>
            <person name="Meissner R.D.V."/>
            <person name="Menck C.F.M."/>
            <person name="Moreira M.A.M."/>
            <person name="Nascimento F.F."/>
            <person name="Nicolas M.F."/>
            <person name="Oliveira J.G."/>
            <person name="Oliveira S.C."/>
            <person name="Paixao R.F.C."/>
            <person name="Parente J.A."/>
            <person name="Pedrosa F.O."/>
            <person name="Pena S.J.D."/>
            <person name="Perreira J.O."/>
            <person name="Perreira M."/>
            <person name="Pinto L.S.R.C."/>
            <person name="Pinto L.S."/>
            <person name="Porto J.I.R."/>
            <person name="Potrich D.P."/>
            <person name="Neto C.E.R."/>
            <person name="Reis A.M.M."/>
            <person name="Rigo L.U."/>
            <person name="Rondinelli E."/>
            <person name="dos Santos E.B.P."/>
            <person name="Santos F.R."/>
            <person name="Schneider M.P.C."/>
            <person name="Seuanez H.N."/>
            <person name="Silva A.M.R."/>
            <person name="da Silva A.L.C."/>
            <person name="Silva D.W."/>
            <person name="Silva R."/>
            <person name="Simoes I.C."/>
            <person name="Simon D."/>
            <person name="Soares C.M.A."/>
            <person name="Soares R.B.A."/>
            <person name="Souza E.M."/>
            <person name="Souza K.R.L."/>
            <person name="Souza R.C."/>
            <person name="Steffens M.B.R."/>
            <person name="Steindel M."/>
            <person name="Teixeira S.R."/>
            <person name="Urmenyi T."/>
            <person name="Vettore A."/>
            <person name="Wassem R."/>
            <person name="Zaha A."/>
            <person name="Simpson A.J.G."/>
        </authorList>
    </citation>
    <scope>NUCLEOTIDE SEQUENCE [LARGE SCALE GENOMIC DNA]</scope>
    <source>
        <strain evidence="3">ATCC 12472 / DSM 30191 / JCM 1249 / NBRC 12614 / NCIMB 9131 / NCTC 9757</strain>
    </source>
</reference>
<feature type="chain" id="PRO_5004289035" evidence="1">
    <location>
        <begin position="22"/>
        <end position="103"/>
    </location>
</feature>
<protein>
    <submittedName>
        <fullName evidence="2">Uncharacterized protein</fullName>
    </submittedName>
</protein>
<name>Q7NSD4_CHRVO</name>
<proteinExistence type="predicted"/>
<evidence type="ECO:0000313" key="3">
    <source>
        <dbReference type="Proteomes" id="UP000001424"/>
    </source>
</evidence>
<dbReference type="AlphaFoldDB" id="Q7NSD4"/>
<dbReference type="Proteomes" id="UP000001424">
    <property type="component" value="Chromosome"/>
</dbReference>
<organism evidence="2 3">
    <name type="scientific">Chromobacterium violaceum (strain ATCC 12472 / DSM 30191 / JCM 1249 / CCUG 213 / NBRC 12614 / NCIMB 9131 / NCTC 9757 / MK)</name>
    <dbReference type="NCBI Taxonomy" id="243365"/>
    <lineage>
        <taxon>Bacteria</taxon>
        <taxon>Pseudomonadati</taxon>
        <taxon>Pseudomonadota</taxon>
        <taxon>Betaproteobacteria</taxon>
        <taxon>Neisseriales</taxon>
        <taxon>Chromobacteriaceae</taxon>
        <taxon>Chromobacterium</taxon>
    </lineage>
</organism>
<feature type="signal peptide" evidence="1">
    <location>
        <begin position="1"/>
        <end position="21"/>
    </location>
</feature>
<evidence type="ECO:0000313" key="2">
    <source>
        <dbReference type="EMBL" id="AAQ61153.1"/>
    </source>
</evidence>
<keyword evidence="1" id="KW-0732">Signal</keyword>